<dbReference type="Proteomes" id="UP000199170">
    <property type="component" value="Unassembled WGS sequence"/>
</dbReference>
<name>A0A1H3KJQ8_9EURY</name>
<dbReference type="EMBL" id="FNPB01000020">
    <property type="protein sequence ID" value="SDY52306.1"/>
    <property type="molecule type" value="Genomic_DNA"/>
</dbReference>
<gene>
    <name evidence="1" type="ORF">SAMN04487946_1207</name>
</gene>
<evidence type="ECO:0000313" key="1">
    <source>
        <dbReference type="EMBL" id="SDY52306.1"/>
    </source>
</evidence>
<dbReference type="AlphaFoldDB" id="A0A1H3KJQ8"/>
<sequence length="156" mass="17352">MRASCGRHSLSSCLPLKGGAGARERSREQSMVTLQAATASTGALVTDPQAVRELCENHRFGTLNWEVDDDGELVIWGYDSFDVYEARENGLPDYDGGIVTHEFLRSLAEYLEPNEEFDIQTAGFTKCRFPVLAKRYVVRDGEVLYADLSSPDPIDE</sequence>
<proteinExistence type="predicted"/>
<dbReference type="STRING" id="660517.SAMN04487946_1207"/>
<evidence type="ECO:0000313" key="2">
    <source>
        <dbReference type="Proteomes" id="UP000199170"/>
    </source>
</evidence>
<reference evidence="2" key="1">
    <citation type="submission" date="2016-10" db="EMBL/GenBank/DDBJ databases">
        <authorList>
            <person name="Varghese N."/>
            <person name="Submissions S."/>
        </authorList>
    </citation>
    <scope>NUCLEOTIDE SEQUENCE [LARGE SCALE GENOMIC DNA]</scope>
    <source>
        <strain evidence="2">CGMCC 1.10118</strain>
    </source>
</reference>
<keyword evidence="2" id="KW-1185">Reference proteome</keyword>
<accession>A0A1H3KJQ8</accession>
<organism evidence="1 2">
    <name type="scientific">Halobellus clavatus</name>
    <dbReference type="NCBI Taxonomy" id="660517"/>
    <lineage>
        <taxon>Archaea</taxon>
        <taxon>Methanobacteriati</taxon>
        <taxon>Methanobacteriota</taxon>
        <taxon>Stenosarchaea group</taxon>
        <taxon>Halobacteria</taxon>
        <taxon>Halobacteriales</taxon>
        <taxon>Haloferacaceae</taxon>
        <taxon>Halobellus</taxon>
    </lineage>
</organism>
<protein>
    <submittedName>
        <fullName evidence="1">Uncharacterized protein</fullName>
    </submittedName>
</protein>